<protein>
    <submittedName>
        <fullName evidence="3">Uncharacterized protein LOC113210524 isoform X1</fullName>
    </submittedName>
</protein>
<accession>A0A6J1SYC9</accession>
<name>A0A6J1SYC9_FRAOC</name>
<reference evidence="3" key="1">
    <citation type="submission" date="2025-08" db="UniProtKB">
        <authorList>
            <consortium name="RefSeq"/>
        </authorList>
    </citation>
    <scope>IDENTIFICATION</scope>
    <source>
        <tissue evidence="3">Whole organism</tissue>
    </source>
</reference>
<feature type="region of interest" description="Disordered" evidence="1">
    <location>
        <begin position="179"/>
        <end position="200"/>
    </location>
</feature>
<keyword evidence="2" id="KW-1185">Reference proteome</keyword>
<evidence type="ECO:0000313" key="2">
    <source>
        <dbReference type="Proteomes" id="UP000504606"/>
    </source>
</evidence>
<evidence type="ECO:0000313" key="3">
    <source>
        <dbReference type="RefSeq" id="XP_026284355.1"/>
    </source>
</evidence>
<dbReference type="KEGG" id="foc:113210524"/>
<dbReference type="GeneID" id="113210524"/>
<feature type="region of interest" description="Disordered" evidence="1">
    <location>
        <begin position="97"/>
        <end position="120"/>
    </location>
</feature>
<evidence type="ECO:0000256" key="1">
    <source>
        <dbReference type="SAM" id="MobiDB-lite"/>
    </source>
</evidence>
<organism evidence="2 3">
    <name type="scientific">Frankliniella occidentalis</name>
    <name type="common">Western flower thrips</name>
    <name type="synonym">Euthrips occidentalis</name>
    <dbReference type="NCBI Taxonomy" id="133901"/>
    <lineage>
        <taxon>Eukaryota</taxon>
        <taxon>Metazoa</taxon>
        <taxon>Ecdysozoa</taxon>
        <taxon>Arthropoda</taxon>
        <taxon>Hexapoda</taxon>
        <taxon>Insecta</taxon>
        <taxon>Pterygota</taxon>
        <taxon>Neoptera</taxon>
        <taxon>Paraneoptera</taxon>
        <taxon>Thysanoptera</taxon>
        <taxon>Terebrantia</taxon>
        <taxon>Thripoidea</taxon>
        <taxon>Thripidae</taxon>
        <taxon>Frankliniella</taxon>
    </lineage>
</organism>
<gene>
    <name evidence="3" type="primary">LOC113210524</name>
</gene>
<dbReference type="RefSeq" id="XP_026284355.1">
    <property type="nucleotide sequence ID" value="XM_026428570.2"/>
</dbReference>
<dbReference type="Proteomes" id="UP000504606">
    <property type="component" value="Unplaced"/>
</dbReference>
<dbReference type="AlphaFoldDB" id="A0A6J1SYC9"/>
<proteinExistence type="predicted"/>
<sequence>MEMGWGQVHSLAAPEFPGLAAGGGPEPRVGSGLAVSGLHQREQDVRAGGTVSIYVEGNLGITMRGSALLAIVALCTISAANARPDCNACFMKNAGRDKESNATVGDRQQRSQLGEQNKSDVSSFYRERVLRSKRTAAWGAQQEVQQSVQTRLRDVLLAQNAERLRERLEADAADQWWEDSPANVDGAPEGRQEGGEWGDIKQVIPSYSQQAGFGRMSHT</sequence>
<dbReference type="OrthoDB" id="10647739at2759"/>
<feature type="compositionally biased region" description="Polar residues" evidence="1">
    <location>
        <begin position="110"/>
        <end position="120"/>
    </location>
</feature>